<reference evidence="2" key="1">
    <citation type="journal article" date="2019" name="Int. J. Syst. Evol. Microbiol.">
        <title>The Global Catalogue of Microorganisms (GCM) 10K type strain sequencing project: providing services to taxonomists for standard genome sequencing and annotation.</title>
        <authorList>
            <consortium name="The Broad Institute Genomics Platform"/>
            <consortium name="The Broad Institute Genome Sequencing Center for Infectious Disease"/>
            <person name="Wu L."/>
            <person name="Ma J."/>
        </authorList>
    </citation>
    <scope>NUCLEOTIDE SEQUENCE [LARGE SCALE GENOMIC DNA]</scope>
    <source>
        <strain evidence="2">CGMCC 1.12371</strain>
    </source>
</reference>
<organism evidence="1 2">
    <name type="scientific">Hydrogenophaga atypica</name>
    <dbReference type="NCBI Taxonomy" id="249409"/>
    <lineage>
        <taxon>Bacteria</taxon>
        <taxon>Pseudomonadati</taxon>
        <taxon>Pseudomonadota</taxon>
        <taxon>Betaproteobacteria</taxon>
        <taxon>Burkholderiales</taxon>
        <taxon>Comamonadaceae</taxon>
        <taxon>Hydrogenophaga</taxon>
    </lineage>
</organism>
<dbReference type="EMBL" id="JBHTCA010000004">
    <property type="protein sequence ID" value="MFC7408893.1"/>
    <property type="molecule type" value="Genomic_DNA"/>
</dbReference>
<dbReference type="Proteomes" id="UP001596501">
    <property type="component" value="Unassembled WGS sequence"/>
</dbReference>
<evidence type="ECO:0000313" key="2">
    <source>
        <dbReference type="Proteomes" id="UP001596501"/>
    </source>
</evidence>
<proteinExistence type="predicted"/>
<accession>A0ABW2QNJ3</accession>
<keyword evidence="2" id="KW-1185">Reference proteome</keyword>
<sequence length="101" mass="10855">MKAPHLEALAGELACEGRHCAAAESMLDTLVRGFAAYLAGRVEAGVGIAADDMPRLLESFGMVEQHHGRTAFHREQYRKAAGKVLHRARQLGKGAACLPKC</sequence>
<evidence type="ECO:0000313" key="1">
    <source>
        <dbReference type="EMBL" id="MFC7408893.1"/>
    </source>
</evidence>
<comment type="caution">
    <text evidence="1">The sequence shown here is derived from an EMBL/GenBank/DDBJ whole genome shotgun (WGS) entry which is preliminary data.</text>
</comment>
<name>A0ABW2QNJ3_9BURK</name>
<protein>
    <submittedName>
        <fullName evidence="1">Uncharacterized protein</fullName>
    </submittedName>
</protein>
<gene>
    <name evidence="1" type="ORF">ACFQPB_08475</name>
</gene>
<dbReference type="RefSeq" id="WP_382221839.1">
    <property type="nucleotide sequence ID" value="NZ_JBHTCA010000004.1"/>
</dbReference>